<gene>
    <name evidence="1" type="ORF">CCS41_12525</name>
</gene>
<dbReference type="Proteomes" id="UP000261875">
    <property type="component" value="Chromosome"/>
</dbReference>
<sequence>MNIKPPGKKTQQHFDDFRSEVNAKYGLADPTDPNRIRNMKTPNHILKITVEATRRGDKPSDDVRDTLGCDLVSESRKWAYTQS</sequence>
<dbReference type="AlphaFoldDB" id="A0A2U8I7K9"/>
<proteinExistence type="predicted"/>
<name>A0A2U8I7K9_9GAMM</name>
<evidence type="ECO:0000313" key="2">
    <source>
        <dbReference type="Proteomes" id="UP000261875"/>
    </source>
</evidence>
<reference evidence="1 2" key="1">
    <citation type="submission" date="2017-05" db="EMBL/GenBank/DDBJ databases">
        <title>Genome sequence of Candidatus Fukatsuia symbiotica and Candidatus Hamiltonella defensa from Acyrthosiphon pisum strain 5D.</title>
        <authorList>
            <person name="Patel V.A."/>
            <person name="Chevignon G."/>
            <person name="Russell J.A."/>
            <person name="Oliver K.M."/>
        </authorList>
    </citation>
    <scope>NUCLEOTIDE SEQUENCE [LARGE SCALE GENOMIC DNA]</scope>
    <source>
        <strain evidence="1 2">5D</strain>
    </source>
</reference>
<dbReference type="EMBL" id="CP021659">
    <property type="protein sequence ID" value="AWK15108.1"/>
    <property type="molecule type" value="Genomic_DNA"/>
</dbReference>
<protein>
    <submittedName>
        <fullName evidence="1">Uncharacterized protein</fullName>
    </submittedName>
</protein>
<dbReference type="OrthoDB" id="5351104at2"/>
<organism evidence="1 2">
    <name type="scientific">Candidatus Fukatsuia symbiotica</name>
    <dbReference type="NCBI Taxonomy" id="1878942"/>
    <lineage>
        <taxon>Bacteria</taxon>
        <taxon>Pseudomonadati</taxon>
        <taxon>Pseudomonadota</taxon>
        <taxon>Gammaproteobacteria</taxon>
        <taxon>Enterobacterales</taxon>
        <taxon>Yersiniaceae</taxon>
        <taxon>Candidatus Fukatsuia</taxon>
    </lineage>
</organism>
<accession>A0A2U8I7K9</accession>
<evidence type="ECO:0000313" key="1">
    <source>
        <dbReference type="EMBL" id="AWK15108.1"/>
    </source>
</evidence>
<keyword evidence="2" id="KW-1185">Reference proteome</keyword>
<dbReference type="KEGG" id="fsm:CCS41_12525"/>
<dbReference type="RefSeq" id="WP_119797641.1">
    <property type="nucleotide sequence ID" value="NZ_FQSP02000005.1"/>
</dbReference>